<comment type="caution">
    <text evidence="2">The sequence shown here is derived from an EMBL/GenBank/DDBJ whole genome shotgun (WGS) entry which is preliminary data.</text>
</comment>
<evidence type="ECO:0000313" key="2">
    <source>
        <dbReference type="EMBL" id="MBB4891736.1"/>
    </source>
</evidence>
<reference evidence="2 3" key="1">
    <citation type="submission" date="2020-08" db="EMBL/GenBank/DDBJ databases">
        <title>Genomic Encyclopedia of Type Strains, Phase III (KMG-III): the genomes of soil and plant-associated and newly described type strains.</title>
        <authorList>
            <person name="Whitman W."/>
        </authorList>
    </citation>
    <scope>NUCLEOTIDE SEQUENCE [LARGE SCALE GENOMIC DNA]</scope>
    <source>
        <strain evidence="2 3">CECT 3266</strain>
    </source>
</reference>
<feature type="region of interest" description="Disordered" evidence="1">
    <location>
        <begin position="108"/>
        <end position="161"/>
    </location>
</feature>
<protein>
    <recommendedName>
        <fullName evidence="4">Helix-turn-helix domain-containing protein</fullName>
    </recommendedName>
</protein>
<evidence type="ECO:0000313" key="3">
    <source>
        <dbReference type="Proteomes" id="UP000556084"/>
    </source>
</evidence>
<feature type="compositionally biased region" description="Pro residues" evidence="1">
    <location>
        <begin position="117"/>
        <end position="128"/>
    </location>
</feature>
<keyword evidence="3" id="KW-1185">Reference proteome</keyword>
<gene>
    <name evidence="2" type="ORF">FHS39_000736</name>
</gene>
<organism evidence="2 3">
    <name type="scientific">Streptomyces olivoverticillatus</name>
    <dbReference type="NCBI Taxonomy" id="66427"/>
    <lineage>
        <taxon>Bacteria</taxon>
        <taxon>Bacillati</taxon>
        <taxon>Actinomycetota</taxon>
        <taxon>Actinomycetes</taxon>
        <taxon>Kitasatosporales</taxon>
        <taxon>Streptomycetaceae</taxon>
        <taxon>Streptomyces</taxon>
    </lineage>
</organism>
<sequence length="303" mass="32364">MLKHVIAPARSFTQIPNEIIRHPRLSLAAKGLLLFQLALPPGVDLSLSEAAGRAGIKKTAFGRAKNELRAEGYVHEWRRQTNGGRWATTQLISNVPLTAEEARAVRDGAGEAGRAPVPVPPAPTPPTVDAPAIGAPTPPAVGRSQEKTGENTSHPPHHPLADRAAQALTAVTRGERRLRLSSRDVSALAPLAAEWLQRGATLMDLREALTADLPQPVRSARGLLRNRLLRKLPDPDPAPEPRPRPQPLRACEGGCGRIIRPVADETACRECRRESAAAVHDTSGAVAATERGMAAVRAALRMA</sequence>
<evidence type="ECO:0000256" key="1">
    <source>
        <dbReference type="SAM" id="MobiDB-lite"/>
    </source>
</evidence>
<feature type="compositionally biased region" description="Basic and acidic residues" evidence="1">
    <location>
        <begin position="231"/>
        <end position="243"/>
    </location>
</feature>
<name>A0A7W7LLB7_9ACTN</name>
<evidence type="ECO:0008006" key="4">
    <source>
        <dbReference type="Google" id="ProtNLM"/>
    </source>
</evidence>
<dbReference type="RefSeq" id="WP_184346258.1">
    <property type="nucleotide sequence ID" value="NZ_JACHJH010000001.1"/>
</dbReference>
<dbReference type="Proteomes" id="UP000556084">
    <property type="component" value="Unassembled WGS sequence"/>
</dbReference>
<dbReference type="AlphaFoldDB" id="A0A7W7LLB7"/>
<feature type="region of interest" description="Disordered" evidence="1">
    <location>
        <begin position="230"/>
        <end position="249"/>
    </location>
</feature>
<accession>A0A7W7LLB7</accession>
<dbReference type="EMBL" id="JACHJH010000001">
    <property type="protein sequence ID" value="MBB4891736.1"/>
    <property type="molecule type" value="Genomic_DNA"/>
</dbReference>
<proteinExistence type="predicted"/>